<evidence type="ECO:0000256" key="1">
    <source>
        <dbReference type="SAM" id="MobiDB-lite"/>
    </source>
</evidence>
<dbReference type="PANTHER" id="PTHR46018:SF2">
    <property type="entry name" value="ZINC PHOSPHODIESTERASE ELAC PROTEIN 1"/>
    <property type="match status" value="1"/>
</dbReference>
<gene>
    <name evidence="2" type="ORF">WOLCODRAFT_167762</name>
</gene>
<dbReference type="EMBL" id="KB467954">
    <property type="protein sequence ID" value="PCH39022.1"/>
    <property type="molecule type" value="Genomic_DNA"/>
</dbReference>
<dbReference type="SUPFAM" id="SSF56281">
    <property type="entry name" value="Metallo-hydrolase/oxidoreductase"/>
    <property type="match status" value="1"/>
</dbReference>
<dbReference type="PANTHER" id="PTHR46018">
    <property type="entry name" value="ZINC PHOSPHODIESTERASE ELAC PROTEIN 1"/>
    <property type="match status" value="1"/>
</dbReference>
<evidence type="ECO:0000313" key="2">
    <source>
        <dbReference type="EMBL" id="PCH39022.1"/>
    </source>
</evidence>
<feature type="region of interest" description="Disordered" evidence="1">
    <location>
        <begin position="220"/>
        <end position="249"/>
    </location>
</feature>
<dbReference type="GO" id="GO:0042781">
    <property type="term" value="F:3'-tRNA processing endoribonuclease activity"/>
    <property type="evidence" value="ECO:0007669"/>
    <property type="project" value="TreeGrafter"/>
</dbReference>
<proteinExistence type="predicted"/>
<dbReference type="STRING" id="742152.A0A2H3J9T0"/>
<reference evidence="2 3" key="1">
    <citation type="journal article" date="2012" name="Science">
        <title>The Paleozoic origin of enzymatic lignin decomposition reconstructed from 31 fungal genomes.</title>
        <authorList>
            <person name="Floudas D."/>
            <person name="Binder M."/>
            <person name="Riley R."/>
            <person name="Barry K."/>
            <person name="Blanchette R.A."/>
            <person name="Henrissat B."/>
            <person name="Martinez A.T."/>
            <person name="Otillar R."/>
            <person name="Spatafora J.W."/>
            <person name="Yadav J.S."/>
            <person name="Aerts A."/>
            <person name="Benoit I."/>
            <person name="Boyd A."/>
            <person name="Carlson A."/>
            <person name="Copeland A."/>
            <person name="Coutinho P.M."/>
            <person name="de Vries R.P."/>
            <person name="Ferreira P."/>
            <person name="Findley K."/>
            <person name="Foster B."/>
            <person name="Gaskell J."/>
            <person name="Glotzer D."/>
            <person name="Gorecki P."/>
            <person name="Heitman J."/>
            <person name="Hesse C."/>
            <person name="Hori C."/>
            <person name="Igarashi K."/>
            <person name="Jurgens J.A."/>
            <person name="Kallen N."/>
            <person name="Kersten P."/>
            <person name="Kohler A."/>
            <person name="Kuees U."/>
            <person name="Kumar T.K.A."/>
            <person name="Kuo A."/>
            <person name="LaButti K."/>
            <person name="Larrondo L.F."/>
            <person name="Lindquist E."/>
            <person name="Ling A."/>
            <person name="Lombard V."/>
            <person name="Lucas S."/>
            <person name="Lundell T."/>
            <person name="Martin R."/>
            <person name="McLaughlin D.J."/>
            <person name="Morgenstern I."/>
            <person name="Morin E."/>
            <person name="Murat C."/>
            <person name="Nagy L.G."/>
            <person name="Nolan M."/>
            <person name="Ohm R.A."/>
            <person name="Patyshakuliyeva A."/>
            <person name="Rokas A."/>
            <person name="Ruiz-Duenas F.J."/>
            <person name="Sabat G."/>
            <person name="Salamov A."/>
            <person name="Samejima M."/>
            <person name="Schmutz J."/>
            <person name="Slot J.C."/>
            <person name="St John F."/>
            <person name="Stenlid J."/>
            <person name="Sun H."/>
            <person name="Sun S."/>
            <person name="Syed K."/>
            <person name="Tsang A."/>
            <person name="Wiebenga A."/>
            <person name="Young D."/>
            <person name="Pisabarro A."/>
            <person name="Eastwood D.C."/>
            <person name="Martin F."/>
            <person name="Cullen D."/>
            <person name="Grigoriev I.V."/>
            <person name="Hibbett D.S."/>
        </authorList>
    </citation>
    <scope>NUCLEOTIDE SEQUENCE [LARGE SCALE GENOMIC DNA]</scope>
    <source>
        <strain evidence="2 3">MD-104</strain>
    </source>
</reference>
<feature type="compositionally biased region" description="Basic and acidic residues" evidence="1">
    <location>
        <begin position="403"/>
        <end position="417"/>
    </location>
</feature>
<protein>
    <recommendedName>
        <fullName evidence="4">Metallo-beta-lactamase domain-containing protein</fullName>
    </recommendedName>
</protein>
<dbReference type="InterPro" id="IPR036866">
    <property type="entry name" value="RibonucZ/Hydroxyglut_hydro"/>
</dbReference>
<keyword evidence="3" id="KW-1185">Reference proteome</keyword>
<name>A0A2H3J9T0_WOLCO</name>
<feature type="region of interest" description="Disordered" evidence="1">
    <location>
        <begin position="1"/>
        <end position="34"/>
    </location>
</feature>
<dbReference type="OrthoDB" id="527344at2759"/>
<evidence type="ECO:0000313" key="3">
    <source>
        <dbReference type="Proteomes" id="UP000218811"/>
    </source>
</evidence>
<dbReference type="AlphaFoldDB" id="A0A2H3J9T0"/>
<dbReference type="Gene3D" id="3.60.15.10">
    <property type="entry name" value="Ribonuclease Z/Hydroxyacylglutathione hydrolase-like"/>
    <property type="match status" value="1"/>
</dbReference>
<feature type="region of interest" description="Disordered" evidence="1">
    <location>
        <begin position="375"/>
        <end position="430"/>
    </location>
</feature>
<evidence type="ECO:0008006" key="4">
    <source>
        <dbReference type="Google" id="ProtNLM"/>
    </source>
</evidence>
<dbReference type="Proteomes" id="UP000218811">
    <property type="component" value="Unassembled WGS sequence"/>
</dbReference>
<sequence>MPEEVESTSTSVASPQAAHPPLSPSMPQSTPCLIPCTPPPSIPYPVSPTDHVAGLLTLLRSVLGAAPSRASGGAAEPPRIEIFGPRGLRRLLRTQIVLTHTRSAKRYAVHELLAPGEAPSAPAEEEIPENEAPGLDIACNAAGFWRAIVRAHAFGNPRSAGVVVVDAGPIEHRDPCIGYVIREEPRDLSPATPVPRKIVILGDTSNPYALVPLIHPTLPTDNASGGSSDAPIEIPDEAPDAPAPTPTSAPTPVSLLVHEATDAFIPAHIDPEERTGRNRSPQIVHEKTIERGHSTPAMAGAFARTIGAERLVLNHIGSRFPAPAMPARSSMDRFRTQCMLEIQAQAQLTWMPANGAQVQAAYDYMRVVIPPNPSLSLETEDATGDVAHPDSMGGPGGENTGDAGKKRERLGEPADKVHRPRRRDRSSEDGGSWARLFKEMLKLMLADLGMYGGKNIDMNF</sequence>
<organism evidence="2 3">
    <name type="scientific">Wolfiporia cocos (strain MD-104)</name>
    <name type="common">Brown rot fungus</name>
    <dbReference type="NCBI Taxonomy" id="742152"/>
    <lineage>
        <taxon>Eukaryota</taxon>
        <taxon>Fungi</taxon>
        <taxon>Dikarya</taxon>
        <taxon>Basidiomycota</taxon>
        <taxon>Agaricomycotina</taxon>
        <taxon>Agaricomycetes</taxon>
        <taxon>Polyporales</taxon>
        <taxon>Phaeolaceae</taxon>
        <taxon>Wolfiporia</taxon>
    </lineage>
</organism>
<accession>A0A2H3J9T0</accession>
<dbReference type="GO" id="GO:0005634">
    <property type="term" value="C:nucleus"/>
    <property type="evidence" value="ECO:0007669"/>
    <property type="project" value="TreeGrafter"/>
</dbReference>